<proteinExistence type="predicted"/>
<dbReference type="EMBL" id="CP002117">
    <property type="protein sequence ID" value="ADN36165.1"/>
    <property type="molecule type" value="Genomic_DNA"/>
</dbReference>
<feature type="domain" description="Glycosyl transferase family 1" evidence="2">
    <location>
        <begin position="184"/>
        <end position="337"/>
    </location>
</feature>
<dbReference type="GeneID" id="9743874"/>
<dbReference type="PANTHER" id="PTHR45918">
    <property type="entry name" value="ALPHA-1,3/1,6-MANNOSYLTRANSFERASE ALG2"/>
    <property type="match status" value="1"/>
</dbReference>
<keyword evidence="4" id="KW-1185">Reference proteome</keyword>
<gene>
    <name evidence="3" type="ordered locus">Mpet_1405</name>
</gene>
<dbReference type="STRING" id="679926.Mpet_1405"/>
<dbReference type="HOGENOM" id="CLU_041001_1_0_2"/>
<sequence length="359" mass="40914">MKVAIFHDYFGAIGGGEKVVLAMAKILDADIITTDTDAAAKIDDSARIISLGETIKYPPFKQISAMVKFYRCDFSRDYDFFIFTGNWSHYAAHRHHPNLWYCYTPVRAFYDLYHTFLSRQNFLTRQAFRIWVFFNKYLDQRSVDKIDNIVAISKNTRGRILKYHGRESDIIYPPVDVSRYKFKEYGDFWLSVNRLYPEKRIELQIEAFRLMPGEKLVIVGGYAEGDHASVYADKIGENLPDNVEIIGEVSGDELIDLYSRCRGFICTAIDEDYGLTPVEAMAAGKPVVAVDEGGFKETVVDGETGLLVQPDVESIANAVRRISVSPGEFHERCVARANLFSLEKFEEELKSLVAKAEKR</sequence>
<dbReference type="KEGG" id="mpi:Mpet_1405"/>
<dbReference type="InterPro" id="IPR027054">
    <property type="entry name" value="ALG2"/>
</dbReference>
<dbReference type="OrthoDB" id="132546at2157"/>
<protein>
    <submittedName>
        <fullName evidence="3">Glycosyl transferase group 1</fullName>
    </submittedName>
</protein>
<evidence type="ECO:0000256" key="1">
    <source>
        <dbReference type="ARBA" id="ARBA00022679"/>
    </source>
</evidence>
<evidence type="ECO:0000313" key="4">
    <source>
        <dbReference type="Proteomes" id="UP000006565"/>
    </source>
</evidence>
<dbReference type="SUPFAM" id="SSF53756">
    <property type="entry name" value="UDP-Glycosyltransferase/glycogen phosphorylase"/>
    <property type="match status" value="1"/>
</dbReference>
<dbReference type="InterPro" id="IPR001296">
    <property type="entry name" value="Glyco_trans_1"/>
</dbReference>
<organism evidence="3 4">
    <name type="scientific">Methanolacinia petrolearia (strain DSM 11571 / OCM 486 / SEBR 4847)</name>
    <name type="common">Methanoplanus petrolearius</name>
    <dbReference type="NCBI Taxonomy" id="679926"/>
    <lineage>
        <taxon>Archaea</taxon>
        <taxon>Methanobacteriati</taxon>
        <taxon>Methanobacteriota</taxon>
        <taxon>Stenosarchaea group</taxon>
        <taxon>Methanomicrobia</taxon>
        <taxon>Methanomicrobiales</taxon>
        <taxon>Methanomicrobiaceae</taxon>
        <taxon>Methanolacinia</taxon>
    </lineage>
</organism>
<dbReference type="RefSeq" id="WP_013329342.1">
    <property type="nucleotide sequence ID" value="NC_014507.1"/>
</dbReference>
<accession>E1RFD5</accession>
<dbReference type="AlphaFoldDB" id="E1RFD5"/>
<dbReference type="CAZy" id="GT4">
    <property type="family name" value="Glycosyltransferase Family 4"/>
</dbReference>
<keyword evidence="1 3" id="KW-0808">Transferase</keyword>
<reference evidence="3 4" key="1">
    <citation type="journal article" date="2010" name="Stand. Genomic Sci.">
        <title>Complete genome sequence of Methanoplanus petrolearius type strain (SEBR 4847).</title>
        <authorList>
            <person name="Brambilla E."/>
            <person name="Djao O.D."/>
            <person name="Daligault H."/>
            <person name="Lapidus A."/>
            <person name="Lucas S."/>
            <person name="Hammon N."/>
            <person name="Nolan M."/>
            <person name="Tice H."/>
            <person name="Cheng J.F."/>
            <person name="Han C."/>
            <person name="Tapia R."/>
            <person name="Goodwin L."/>
            <person name="Pitluck S."/>
            <person name="Liolios K."/>
            <person name="Ivanova N."/>
            <person name="Mavromatis K."/>
            <person name="Mikhailova N."/>
            <person name="Pati A."/>
            <person name="Chen A."/>
            <person name="Palaniappan K."/>
            <person name="Land M."/>
            <person name="Hauser L."/>
            <person name="Chang Y.J."/>
            <person name="Jeffries C.D."/>
            <person name="Rohde M."/>
            <person name="Spring S."/>
            <person name="Sikorski J."/>
            <person name="Goker M."/>
            <person name="Woyke T."/>
            <person name="Bristow J."/>
            <person name="Eisen J.A."/>
            <person name="Markowitz V."/>
            <person name="Hugenholtz P."/>
            <person name="Kyrpides N.C."/>
            <person name="Klenk H.P."/>
        </authorList>
    </citation>
    <scope>NUCLEOTIDE SEQUENCE [LARGE SCALE GENOMIC DNA]</scope>
    <source>
        <strain evidence="4">DSM 11571 / OCM 486 / SEBR 4847</strain>
    </source>
</reference>
<name>E1RFD5_METP4</name>
<evidence type="ECO:0000313" key="3">
    <source>
        <dbReference type="EMBL" id="ADN36165.1"/>
    </source>
</evidence>
<dbReference type="Gene3D" id="3.40.50.2000">
    <property type="entry name" value="Glycogen Phosphorylase B"/>
    <property type="match status" value="1"/>
</dbReference>
<dbReference type="eggNOG" id="arCOG01403">
    <property type="taxonomic scope" value="Archaea"/>
</dbReference>
<dbReference type="PANTHER" id="PTHR45918:SF1">
    <property type="entry name" value="ALPHA-1,3_1,6-MANNOSYLTRANSFERASE ALG2"/>
    <property type="match status" value="1"/>
</dbReference>
<dbReference type="GO" id="GO:0004378">
    <property type="term" value="F:GDP-Man:Man(1)GlcNAc(2)-PP-Dol alpha-1,3-mannosyltransferase activity"/>
    <property type="evidence" value="ECO:0007669"/>
    <property type="project" value="InterPro"/>
</dbReference>
<dbReference type="Pfam" id="PF00534">
    <property type="entry name" value="Glycos_transf_1"/>
    <property type="match status" value="1"/>
</dbReference>
<evidence type="ECO:0000259" key="2">
    <source>
        <dbReference type="Pfam" id="PF00534"/>
    </source>
</evidence>
<dbReference type="Proteomes" id="UP000006565">
    <property type="component" value="Chromosome"/>
</dbReference>